<dbReference type="Proteomes" id="UP001146469">
    <property type="component" value="Unassembled WGS sequence"/>
</dbReference>
<name>A0A9X3LK82_9CORY</name>
<sequence length="194" mass="20811">MQLTLASTSPAREKVLNAAGVFPRKVSPGVDEEAAVAELVNPTPAQYVQHLATAKARAVDGELVLGGDSMLLIDGELQGKPHTREETVRRWRQQRGKRAELVTGHALFDATTGQIYEEAVATQIQFADVSDRAIEAYAATGEPLKCAGAFTLEALGGWFIESIDGHPSAVIGLSLPALRRGLAHFGYDFSDLWG</sequence>
<comment type="function">
    <text evidence="3">Nucleoside triphosphate pyrophosphatase. May have a dual role in cell division arrest and in preventing the incorporation of modified nucleotides into cellular nucleic acids.</text>
</comment>
<dbReference type="EMBL" id="JAKMUT010000001">
    <property type="protein sequence ID" value="MCZ9288914.1"/>
    <property type="molecule type" value="Genomic_DNA"/>
</dbReference>
<dbReference type="HAMAP" id="MF_00528">
    <property type="entry name" value="Maf"/>
    <property type="match status" value="1"/>
</dbReference>
<comment type="subcellular location">
    <subcellularLocation>
        <location evidence="3">Cytoplasm</location>
    </subcellularLocation>
</comment>
<dbReference type="Pfam" id="PF02545">
    <property type="entry name" value="Maf"/>
    <property type="match status" value="1"/>
</dbReference>
<dbReference type="NCBIfam" id="TIGR00172">
    <property type="entry name" value="maf"/>
    <property type="match status" value="1"/>
</dbReference>
<comment type="catalytic activity">
    <reaction evidence="3">
        <text>a ribonucleoside 5'-triphosphate + H2O = a ribonucleoside 5'-phosphate + diphosphate + H(+)</text>
        <dbReference type="Rhea" id="RHEA:23996"/>
        <dbReference type="ChEBI" id="CHEBI:15377"/>
        <dbReference type="ChEBI" id="CHEBI:15378"/>
        <dbReference type="ChEBI" id="CHEBI:33019"/>
        <dbReference type="ChEBI" id="CHEBI:58043"/>
        <dbReference type="ChEBI" id="CHEBI:61557"/>
        <dbReference type="EC" id="3.6.1.9"/>
    </reaction>
</comment>
<keyword evidence="3" id="KW-0546">Nucleotide metabolism</keyword>
<dbReference type="SUPFAM" id="SSF52972">
    <property type="entry name" value="ITPase-like"/>
    <property type="match status" value="1"/>
</dbReference>
<feature type="active site" description="Proton acceptor" evidence="3">
    <location>
        <position position="68"/>
    </location>
</feature>
<keyword evidence="2 3" id="KW-0378">Hydrolase</keyword>
<evidence type="ECO:0000256" key="3">
    <source>
        <dbReference type="HAMAP-Rule" id="MF_00528"/>
    </source>
</evidence>
<evidence type="ECO:0000313" key="4">
    <source>
        <dbReference type="EMBL" id="MCZ9288914.1"/>
    </source>
</evidence>
<evidence type="ECO:0000256" key="2">
    <source>
        <dbReference type="ARBA" id="ARBA00022801"/>
    </source>
</evidence>
<dbReference type="EC" id="3.6.1.9" evidence="3"/>
<dbReference type="RefSeq" id="WP_269944031.1">
    <property type="nucleotide sequence ID" value="NZ_JAKMUT010000001.1"/>
</dbReference>
<dbReference type="Gene3D" id="3.90.950.10">
    <property type="match status" value="1"/>
</dbReference>
<dbReference type="PIRSF" id="PIRSF006305">
    <property type="entry name" value="Maf"/>
    <property type="match status" value="1"/>
</dbReference>
<dbReference type="CDD" id="cd00555">
    <property type="entry name" value="Maf"/>
    <property type="match status" value="1"/>
</dbReference>
<comment type="similarity">
    <text evidence="3">Belongs to the Maf family.</text>
</comment>
<organism evidence="4 5">
    <name type="scientific">Corynebacterium evansiae</name>
    <dbReference type="NCBI Taxonomy" id="2913499"/>
    <lineage>
        <taxon>Bacteria</taxon>
        <taxon>Bacillati</taxon>
        <taxon>Actinomycetota</taxon>
        <taxon>Actinomycetes</taxon>
        <taxon>Mycobacteriales</taxon>
        <taxon>Corynebacteriaceae</taxon>
        <taxon>Corynebacterium</taxon>
    </lineage>
</organism>
<reference evidence="4" key="1">
    <citation type="submission" date="2022-02" db="EMBL/GenBank/DDBJ databases">
        <title>Corynebacterium sp. from urogenital microbiome.</title>
        <authorList>
            <person name="Cappelli E.A."/>
            <person name="Ribeiro T.G."/>
            <person name="Peixe L."/>
        </authorList>
    </citation>
    <scope>NUCLEOTIDE SEQUENCE</scope>
    <source>
        <strain evidence="4">C8Ua_174</strain>
    </source>
</reference>
<keyword evidence="3" id="KW-0963">Cytoplasm</keyword>
<evidence type="ECO:0000256" key="1">
    <source>
        <dbReference type="ARBA" id="ARBA00001968"/>
    </source>
</evidence>
<proteinExistence type="inferred from homology"/>
<dbReference type="GO" id="GO:0005737">
    <property type="term" value="C:cytoplasm"/>
    <property type="evidence" value="ECO:0007669"/>
    <property type="project" value="UniProtKB-SubCell"/>
</dbReference>
<dbReference type="GO" id="GO:0009117">
    <property type="term" value="P:nucleotide metabolic process"/>
    <property type="evidence" value="ECO:0007669"/>
    <property type="project" value="UniProtKB-KW"/>
</dbReference>
<dbReference type="AlphaFoldDB" id="A0A9X3LK82"/>
<comment type="caution">
    <text evidence="4">The sequence shown here is derived from an EMBL/GenBank/DDBJ whole genome shotgun (WGS) entry which is preliminary data.</text>
</comment>
<comment type="caution">
    <text evidence="3">Lacks conserved residue(s) required for the propagation of feature annotation.</text>
</comment>
<dbReference type="InterPro" id="IPR029001">
    <property type="entry name" value="ITPase-like_fam"/>
</dbReference>
<accession>A0A9X3LK82</accession>
<keyword evidence="5" id="KW-1185">Reference proteome</keyword>
<gene>
    <name evidence="4" type="ORF">L8V00_01625</name>
</gene>
<dbReference type="InterPro" id="IPR003697">
    <property type="entry name" value="Maf-like"/>
</dbReference>
<dbReference type="PANTHER" id="PTHR43213">
    <property type="entry name" value="BIFUNCTIONAL DTTP/UTP PYROPHOSPHATASE/METHYLTRANSFERASE PROTEIN-RELATED"/>
    <property type="match status" value="1"/>
</dbReference>
<comment type="catalytic activity">
    <reaction evidence="3">
        <text>a 2'-deoxyribonucleoside 5'-triphosphate + H2O = a 2'-deoxyribonucleoside 5'-phosphate + diphosphate + H(+)</text>
        <dbReference type="Rhea" id="RHEA:44644"/>
        <dbReference type="ChEBI" id="CHEBI:15377"/>
        <dbReference type="ChEBI" id="CHEBI:15378"/>
        <dbReference type="ChEBI" id="CHEBI:33019"/>
        <dbReference type="ChEBI" id="CHEBI:61560"/>
        <dbReference type="ChEBI" id="CHEBI:65317"/>
        <dbReference type="EC" id="3.6.1.9"/>
    </reaction>
</comment>
<protein>
    <recommendedName>
        <fullName evidence="3">Nucleoside triphosphate pyrophosphatase</fullName>
        <ecNumber evidence="3">3.6.1.9</ecNumber>
    </recommendedName>
    <alternativeName>
        <fullName evidence="3">Nucleotide pyrophosphatase</fullName>
        <shortName evidence="3">Nucleotide PPase</shortName>
    </alternativeName>
</protein>
<dbReference type="PANTHER" id="PTHR43213:SF5">
    <property type="entry name" value="BIFUNCTIONAL DTTP_UTP PYROPHOSPHATASE_METHYLTRANSFERASE PROTEIN-RELATED"/>
    <property type="match status" value="1"/>
</dbReference>
<dbReference type="GO" id="GO:0047429">
    <property type="term" value="F:nucleoside triphosphate diphosphatase activity"/>
    <property type="evidence" value="ECO:0007669"/>
    <property type="project" value="UniProtKB-EC"/>
</dbReference>
<evidence type="ECO:0000313" key="5">
    <source>
        <dbReference type="Proteomes" id="UP001146469"/>
    </source>
</evidence>
<comment type="cofactor">
    <cofactor evidence="1 3">
        <name>a divalent metal cation</name>
        <dbReference type="ChEBI" id="CHEBI:60240"/>
    </cofactor>
</comment>